<keyword evidence="1" id="KW-0175">Coiled coil</keyword>
<feature type="region of interest" description="Disordered" evidence="2">
    <location>
        <begin position="537"/>
        <end position="569"/>
    </location>
</feature>
<evidence type="ECO:0000256" key="1">
    <source>
        <dbReference type="SAM" id="Coils"/>
    </source>
</evidence>
<evidence type="ECO:0000313" key="3">
    <source>
        <dbReference type="EMBL" id="QHT78571.1"/>
    </source>
</evidence>
<dbReference type="AlphaFoldDB" id="A0A6C0HD71"/>
<feature type="compositionally biased region" description="Basic and acidic residues" evidence="2">
    <location>
        <begin position="539"/>
        <end position="569"/>
    </location>
</feature>
<protein>
    <submittedName>
        <fullName evidence="3">Uncharacterized protein</fullName>
    </submittedName>
</protein>
<reference evidence="3" key="1">
    <citation type="journal article" date="2020" name="Nature">
        <title>Giant virus diversity and host interactions through global metagenomics.</title>
        <authorList>
            <person name="Schulz F."/>
            <person name="Roux S."/>
            <person name="Paez-Espino D."/>
            <person name="Jungbluth S."/>
            <person name="Walsh D.A."/>
            <person name="Denef V.J."/>
            <person name="McMahon K.D."/>
            <person name="Konstantinidis K.T."/>
            <person name="Eloe-Fadrosh E.A."/>
            <person name="Kyrpides N.C."/>
            <person name="Woyke T."/>
        </authorList>
    </citation>
    <scope>NUCLEOTIDE SEQUENCE</scope>
    <source>
        <strain evidence="3">GVMAG-M-3300023179-92</strain>
    </source>
</reference>
<proteinExistence type="predicted"/>
<evidence type="ECO:0000256" key="2">
    <source>
        <dbReference type="SAM" id="MobiDB-lite"/>
    </source>
</evidence>
<organism evidence="3">
    <name type="scientific">viral metagenome</name>
    <dbReference type="NCBI Taxonomy" id="1070528"/>
    <lineage>
        <taxon>unclassified sequences</taxon>
        <taxon>metagenomes</taxon>
        <taxon>organismal metagenomes</taxon>
    </lineage>
</organism>
<sequence>MPRQKTDEPSKFPWKNFFGRDPNDMNIARSQCSADSTASVVVKKAVTVIKAGDRLGTKAENCEKIVNQAEIIKRQIDLVPANQREQKRNEVIEYHQAALMKYFNPELEVPPKPELPYLKEAEPKPRGQRRGSISDDEDEKELTLDDIIEAEAIIYFRKSFPNLSISVFRTSMLSKYPDVDPELPKTILKRIFAENASEESGGKKSKNVSIEKYNQAVETLKKAALGRARSPSPKARAEPKEEEIITIEELRKYIRDKNWEVPKTTNKEEMFAYILKNIARDVSDLMKGYEAKEEEVNELKDDLERQKDKYKNAKQKNLETSKRIEELEQLIERLEKKPSKNDEDIEELNKAKQDVIKLREKLESTQNNLLSEKRKVSDLEKIIEKLEDKNNKTEKEIEKLNKAKKELQDRLDESSISSSDIINNLNKELNEKKKELEDIKKKLEEMKAEEEEYSGLCFQIKDWIKDEKFDLKIAESDLTCPVGSVCDVDKGKCIKYAKKPIDLLNKQIIGSIASVDNLINIIDKRLKSIETEKEELVEEERKKEEKERKKKDKEEKRKREEEERLREEEEEIKRVEEEERLRKEAKEKKRKEKEERKNREEEERLRKERETPCAVKDKYDSLDEMIDDLECKDDMVCDVDNKQCVESKEYTEVKINNKLIKVKGRDDLIEMIKDKIEGFSKIEEPKEEIKEKLIPVERKSLDSIVNTLTNILIKKPTTTAQSKVRMADRAALDKIAKCAGVKI</sequence>
<feature type="region of interest" description="Disordered" evidence="2">
    <location>
        <begin position="584"/>
        <end position="610"/>
    </location>
</feature>
<feature type="coiled-coil region" evidence="1">
    <location>
        <begin position="282"/>
        <end position="456"/>
    </location>
</feature>
<feature type="region of interest" description="Disordered" evidence="2">
    <location>
        <begin position="113"/>
        <end position="140"/>
    </location>
</feature>
<name>A0A6C0HD71_9ZZZZ</name>
<dbReference type="EMBL" id="MN739934">
    <property type="protein sequence ID" value="QHT78571.1"/>
    <property type="molecule type" value="Genomic_DNA"/>
</dbReference>
<accession>A0A6C0HD71</accession>